<keyword evidence="1" id="KW-0812">Transmembrane</keyword>
<evidence type="ECO:0000313" key="3">
    <source>
        <dbReference type="Proteomes" id="UP000011693"/>
    </source>
</evidence>
<comment type="caution">
    <text evidence="2">The sequence shown here is derived from an EMBL/GenBank/DDBJ whole genome shotgun (WGS) entry which is preliminary data.</text>
</comment>
<organism evidence="2 3">
    <name type="scientific">Natrialba chahannaoensis JCM 10990</name>
    <dbReference type="NCBI Taxonomy" id="1227492"/>
    <lineage>
        <taxon>Archaea</taxon>
        <taxon>Methanobacteriati</taxon>
        <taxon>Methanobacteriota</taxon>
        <taxon>Stenosarchaea group</taxon>
        <taxon>Halobacteria</taxon>
        <taxon>Halobacteriales</taxon>
        <taxon>Natrialbaceae</taxon>
        <taxon>Natrialba</taxon>
    </lineage>
</organism>
<sequence length="259" mass="28576">MKRSEHTSGYFSRDNRGVSEVIAFVLVFGIILSSVALLSMTGFQAMEDYQENEQLQNAERAMDALAENYNDVLQHSAIEERYAELSLREGTVSTGSDGTELTITIERSDGTSDIVKHDFDIGGDNTDSFSLGEFAYTTGSDTIAYDGGAVVRESEYGSAVVRQPHLKCSDDRAIISLVTIDTDERSIQSSDGLGFTMSVENRTAELYDEDIEDVRITVDSPTAETAWEDHILDRGNWDDGTCEDIEEVLVTVVEVSVDY</sequence>
<reference evidence="2 3" key="1">
    <citation type="journal article" date="2014" name="PLoS Genet.">
        <title>Phylogenetically driven sequencing of extremely halophilic archaea reveals strategies for static and dynamic osmo-response.</title>
        <authorList>
            <person name="Becker E.A."/>
            <person name="Seitzer P.M."/>
            <person name="Tritt A."/>
            <person name="Larsen D."/>
            <person name="Krusor M."/>
            <person name="Yao A.I."/>
            <person name="Wu D."/>
            <person name="Madern D."/>
            <person name="Eisen J.A."/>
            <person name="Darling A.E."/>
            <person name="Facciotti M.T."/>
        </authorList>
    </citation>
    <scope>NUCLEOTIDE SEQUENCE [LARGE SCALE GENOMIC DNA]</scope>
    <source>
        <strain evidence="2 3">JCM 10990</strain>
    </source>
</reference>
<gene>
    <name evidence="2" type="ORF">C482_11378</name>
</gene>
<dbReference type="Proteomes" id="UP000011693">
    <property type="component" value="Unassembled WGS sequence"/>
</dbReference>
<keyword evidence="1" id="KW-1133">Transmembrane helix</keyword>
<dbReference type="InterPro" id="IPR055713">
    <property type="entry name" value="DUF7289"/>
</dbReference>
<dbReference type="OrthoDB" id="118051at2157"/>
<proteinExistence type="predicted"/>
<evidence type="ECO:0000256" key="1">
    <source>
        <dbReference type="SAM" id="Phobius"/>
    </source>
</evidence>
<evidence type="ECO:0000313" key="2">
    <source>
        <dbReference type="EMBL" id="ELY98875.1"/>
    </source>
</evidence>
<dbReference type="RefSeq" id="WP_006167716.1">
    <property type="nucleotide sequence ID" value="NZ_AOIN01000060.1"/>
</dbReference>
<dbReference type="PATRIC" id="fig|1227492.4.peg.2244"/>
<name>M0AJH1_9EURY</name>
<feature type="transmembrane region" description="Helical" evidence="1">
    <location>
        <begin position="21"/>
        <end position="43"/>
    </location>
</feature>
<dbReference type="EMBL" id="AOIN01000060">
    <property type="protein sequence ID" value="ELY98875.1"/>
    <property type="molecule type" value="Genomic_DNA"/>
</dbReference>
<accession>M0AJH1</accession>
<dbReference type="Pfam" id="PF23960">
    <property type="entry name" value="DUF7289"/>
    <property type="match status" value="1"/>
</dbReference>
<keyword evidence="1" id="KW-0472">Membrane</keyword>
<dbReference type="STRING" id="1227492.C482_11378"/>
<keyword evidence="3" id="KW-1185">Reference proteome</keyword>
<dbReference type="AlphaFoldDB" id="M0AJH1"/>
<protein>
    <submittedName>
        <fullName evidence="2">Uncharacterized protein</fullName>
    </submittedName>
</protein>